<dbReference type="Proteomes" id="UP000218711">
    <property type="component" value="Unassembled WGS sequence"/>
</dbReference>
<proteinExistence type="predicted"/>
<evidence type="ECO:0000313" key="2">
    <source>
        <dbReference type="Proteomes" id="UP000218711"/>
    </source>
</evidence>
<dbReference type="AlphaFoldDB" id="A0A2A5SSF2"/>
<protein>
    <recommendedName>
        <fullName evidence="3">Restriction endonuclease</fullName>
    </recommendedName>
</protein>
<evidence type="ECO:0000313" key="1">
    <source>
        <dbReference type="EMBL" id="PCS18070.1"/>
    </source>
</evidence>
<comment type="caution">
    <text evidence="1">The sequence shown here is derived from an EMBL/GenBank/DDBJ whole genome shotgun (WGS) entry which is preliminary data.</text>
</comment>
<accession>A0A2A5SSF2</accession>
<reference evidence="1 2" key="1">
    <citation type="submission" date="2014-12" db="EMBL/GenBank/DDBJ databases">
        <title>Draft genome sequences of 10 type strains of Lactococcus.</title>
        <authorList>
            <person name="Sun Z."/>
            <person name="Zhong Z."/>
            <person name="Liu W."/>
            <person name="Zhang W."/>
            <person name="Zhang H."/>
        </authorList>
    </citation>
    <scope>NUCLEOTIDE SEQUENCE [LARGE SCALE GENOMIC DNA]</scope>
    <source>
        <strain evidence="1 2">DSM 21502</strain>
    </source>
</reference>
<name>A0A2A5SSF2_LACLC</name>
<gene>
    <name evidence="1" type="ORF">RU92_GL002375</name>
</gene>
<organism evidence="1 2">
    <name type="scientific">Lactococcus cremoris subsp. tructae</name>
    <dbReference type="NCBI Taxonomy" id="542833"/>
    <lineage>
        <taxon>Bacteria</taxon>
        <taxon>Bacillati</taxon>
        <taxon>Bacillota</taxon>
        <taxon>Bacilli</taxon>
        <taxon>Lactobacillales</taxon>
        <taxon>Streptococcaceae</taxon>
        <taxon>Lactococcus</taxon>
    </lineage>
</organism>
<sequence length="311" mass="36145">MPTLIKDKFEAWEKEAQDRFNQLKANEEELNKIFIDLYGLQDELDYHVEDKDVSVSLADRERDIKSLISYAVGCMFGRYSLDEEGLVFAGGQFDMRHYSKFKPDADNILLLTDDEYFQNDESDITNKFVNFVSVVYGKETLEENLQYIAETLGGSGTSRAVIRKYFISKFFADHLKTYKKRPIYWQFDSGKANGVKALIYLHRYDENLLGHLRTDYLSKLSQAYNGRIELRESQKLASSNPREIAGYDKEIKKIQKQQKELHDFDEKVGHLALKKIALDLDDGVIINYDKLQRDPETNEKFVILTKGVKEP</sequence>
<dbReference type="RefSeq" id="WP_096816372.1">
    <property type="nucleotide sequence ID" value="NZ_JXKC01000007.1"/>
</dbReference>
<dbReference type="EMBL" id="JXKC01000007">
    <property type="protein sequence ID" value="PCS18070.1"/>
    <property type="molecule type" value="Genomic_DNA"/>
</dbReference>
<evidence type="ECO:0008006" key="3">
    <source>
        <dbReference type="Google" id="ProtNLM"/>
    </source>
</evidence>